<feature type="transmembrane region" description="Helical" evidence="1">
    <location>
        <begin position="61"/>
        <end position="80"/>
    </location>
</feature>
<proteinExistence type="predicted"/>
<protein>
    <submittedName>
        <fullName evidence="2">Uncharacterized protein</fullName>
    </submittedName>
</protein>
<evidence type="ECO:0000313" key="2">
    <source>
        <dbReference type="EMBL" id="CUS09497.1"/>
    </source>
</evidence>
<name>A0A292PSR6_9PEZI</name>
<keyword evidence="1" id="KW-1133">Transmembrane helix</keyword>
<evidence type="ECO:0000256" key="1">
    <source>
        <dbReference type="SAM" id="Phobius"/>
    </source>
</evidence>
<keyword evidence="1" id="KW-0472">Membrane</keyword>
<dbReference type="AlphaFoldDB" id="A0A292PSR6"/>
<accession>A0A292PSR6</accession>
<organism evidence="2 3">
    <name type="scientific">Tuber aestivum</name>
    <name type="common">summer truffle</name>
    <dbReference type="NCBI Taxonomy" id="59557"/>
    <lineage>
        <taxon>Eukaryota</taxon>
        <taxon>Fungi</taxon>
        <taxon>Dikarya</taxon>
        <taxon>Ascomycota</taxon>
        <taxon>Pezizomycotina</taxon>
        <taxon>Pezizomycetes</taxon>
        <taxon>Pezizales</taxon>
        <taxon>Tuberaceae</taxon>
        <taxon>Tuber</taxon>
    </lineage>
</organism>
<gene>
    <name evidence="2" type="ORF">GSTUAT00006413001</name>
</gene>
<evidence type="ECO:0000313" key="3">
    <source>
        <dbReference type="Proteomes" id="UP001412239"/>
    </source>
</evidence>
<reference evidence="2" key="1">
    <citation type="submission" date="2015-10" db="EMBL/GenBank/DDBJ databases">
        <authorList>
            <person name="Regsiter A."/>
            <person name="william w."/>
        </authorList>
    </citation>
    <scope>NUCLEOTIDE SEQUENCE</scope>
    <source>
        <strain evidence="2">Montdore</strain>
    </source>
</reference>
<dbReference type="EMBL" id="LN891080">
    <property type="protein sequence ID" value="CUS09497.1"/>
    <property type="molecule type" value="Genomic_DNA"/>
</dbReference>
<keyword evidence="1" id="KW-0812">Transmembrane</keyword>
<keyword evidence="3" id="KW-1185">Reference proteome</keyword>
<sequence length="128" mass="15455">MSLQELGEKSFERWEQKWEEKLEKRFEKLEVKWERVMRDSDRRLENGLAQMNNKFSIINGWLRFIVATITVGFMGLLLFYDRYSEERLLRMLYDHEARLKTIVENAQVKAELKAKHQEGSLSDKNKKK</sequence>
<dbReference type="Proteomes" id="UP001412239">
    <property type="component" value="Unassembled WGS sequence"/>
</dbReference>